<dbReference type="EMBL" id="CP021109">
    <property type="protein sequence ID" value="ARP86396.1"/>
    <property type="molecule type" value="Genomic_DNA"/>
</dbReference>
<evidence type="ECO:0000313" key="3">
    <source>
        <dbReference type="Proteomes" id="UP000194139"/>
    </source>
</evidence>
<sequence>MTDRMNACNVSSAPPAEPHGGAPSPSSEAQRLEAWLPDAIRDIVSALASVGWGQTDVSVLGDLLINGREEPAKSAYSKGGNAPAEQATGASGTR</sequence>
<proteinExistence type="predicted"/>
<dbReference type="Proteomes" id="UP000194139">
    <property type="component" value="Chromosome"/>
</dbReference>
<protein>
    <submittedName>
        <fullName evidence="2">Uncharacterized protein</fullName>
    </submittedName>
</protein>
<organism evidence="2 3">
    <name type="scientific">Bordetella genomosp. 9</name>
    <dbReference type="NCBI Taxonomy" id="1416803"/>
    <lineage>
        <taxon>Bacteria</taxon>
        <taxon>Pseudomonadati</taxon>
        <taxon>Pseudomonadota</taxon>
        <taxon>Betaproteobacteria</taxon>
        <taxon>Burkholderiales</taxon>
        <taxon>Alcaligenaceae</taxon>
        <taxon>Bordetella</taxon>
    </lineage>
</organism>
<dbReference type="RefSeq" id="WP_086072204.1">
    <property type="nucleotide sequence ID" value="NZ_CP021109.1"/>
</dbReference>
<feature type="region of interest" description="Disordered" evidence="1">
    <location>
        <begin position="1"/>
        <end position="30"/>
    </location>
</feature>
<gene>
    <name evidence="2" type="ORF">CAL13_09440</name>
</gene>
<feature type="region of interest" description="Disordered" evidence="1">
    <location>
        <begin position="71"/>
        <end position="94"/>
    </location>
</feature>
<accession>A0A1W6YZB1</accession>
<keyword evidence="3" id="KW-1185">Reference proteome</keyword>
<evidence type="ECO:0000313" key="2">
    <source>
        <dbReference type="EMBL" id="ARP86396.1"/>
    </source>
</evidence>
<evidence type="ECO:0000256" key="1">
    <source>
        <dbReference type="SAM" id="MobiDB-lite"/>
    </source>
</evidence>
<reference evidence="2 3" key="1">
    <citation type="submission" date="2017-05" db="EMBL/GenBank/DDBJ databases">
        <title>Complete and WGS of Bordetella genogroups.</title>
        <authorList>
            <person name="Spilker T."/>
            <person name="LiPuma J."/>
        </authorList>
    </citation>
    <scope>NUCLEOTIDE SEQUENCE [LARGE SCALE GENOMIC DNA]</scope>
    <source>
        <strain evidence="2 3">AU17164</strain>
    </source>
</reference>
<dbReference type="AlphaFoldDB" id="A0A1W6YZB1"/>
<name>A0A1W6YZB1_9BORD</name>